<dbReference type="RefSeq" id="WP_117151991.1">
    <property type="nucleotide sequence ID" value="NZ_BMLG01000001.1"/>
</dbReference>
<name>A0A917TG64_9BACI</name>
<dbReference type="InterPro" id="IPR040915">
    <property type="entry name" value="GK1464-like_dom"/>
</dbReference>
<protein>
    <recommendedName>
        <fullName evidence="1">GK1464-like domain-containing protein</fullName>
    </recommendedName>
</protein>
<dbReference type="InterPro" id="IPR028990">
    <property type="entry name" value="GK1464-like"/>
</dbReference>
<dbReference type="Pfam" id="PF18681">
    <property type="entry name" value="DUF5634"/>
    <property type="match status" value="1"/>
</dbReference>
<sequence length="111" mass="13235">MKICIREEIINQLNESIPQMLQKYQFDRITTFETTGQVDSFYLGYQISIHSKTYRVYLPYLQYSEETLIALTPIWTIETIGNDMTTYRAYETLEKCLNKLTAFQRREQIVS</sequence>
<dbReference type="SUPFAM" id="SSF143579">
    <property type="entry name" value="GK1464-like"/>
    <property type="match status" value="1"/>
</dbReference>
<organism evidence="2 3">
    <name type="scientific">Paraliobacillus quinghaiensis</name>
    <dbReference type="NCBI Taxonomy" id="470815"/>
    <lineage>
        <taxon>Bacteria</taxon>
        <taxon>Bacillati</taxon>
        <taxon>Bacillota</taxon>
        <taxon>Bacilli</taxon>
        <taxon>Bacillales</taxon>
        <taxon>Bacillaceae</taxon>
        <taxon>Paraliobacillus</taxon>
    </lineage>
</organism>
<gene>
    <name evidence="2" type="ORF">GCM10011351_05130</name>
</gene>
<evidence type="ECO:0000313" key="3">
    <source>
        <dbReference type="Proteomes" id="UP000618460"/>
    </source>
</evidence>
<accession>A0A917TG64</accession>
<reference evidence="2" key="1">
    <citation type="journal article" date="2014" name="Int. J. Syst. Evol. Microbiol.">
        <title>Complete genome sequence of Corynebacterium casei LMG S-19264T (=DSM 44701T), isolated from a smear-ripened cheese.</title>
        <authorList>
            <consortium name="US DOE Joint Genome Institute (JGI-PGF)"/>
            <person name="Walter F."/>
            <person name="Albersmeier A."/>
            <person name="Kalinowski J."/>
            <person name="Ruckert C."/>
        </authorList>
    </citation>
    <scope>NUCLEOTIDE SEQUENCE</scope>
    <source>
        <strain evidence="2">CGMCC 1.6333</strain>
    </source>
</reference>
<dbReference type="OrthoDB" id="2968163at2"/>
<evidence type="ECO:0000259" key="1">
    <source>
        <dbReference type="Pfam" id="PF18681"/>
    </source>
</evidence>
<dbReference type="AlphaFoldDB" id="A0A917TG64"/>
<dbReference type="Gene3D" id="3.30.70.1480">
    <property type="entry name" value="GK1464-like"/>
    <property type="match status" value="1"/>
</dbReference>
<reference evidence="2" key="2">
    <citation type="submission" date="2020-09" db="EMBL/GenBank/DDBJ databases">
        <authorList>
            <person name="Sun Q."/>
            <person name="Zhou Y."/>
        </authorList>
    </citation>
    <scope>NUCLEOTIDE SEQUENCE</scope>
    <source>
        <strain evidence="2">CGMCC 1.6333</strain>
    </source>
</reference>
<comment type="caution">
    <text evidence="2">The sequence shown here is derived from an EMBL/GenBank/DDBJ whole genome shotgun (WGS) entry which is preliminary data.</text>
</comment>
<evidence type="ECO:0000313" key="2">
    <source>
        <dbReference type="EMBL" id="GGM22209.1"/>
    </source>
</evidence>
<keyword evidence="3" id="KW-1185">Reference proteome</keyword>
<dbReference type="EMBL" id="BMLG01000001">
    <property type="protein sequence ID" value="GGM22209.1"/>
    <property type="molecule type" value="Genomic_DNA"/>
</dbReference>
<proteinExistence type="predicted"/>
<feature type="domain" description="GK1464-like" evidence="1">
    <location>
        <begin position="6"/>
        <end position="99"/>
    </location>
</feature>
<dbReference type="Proteomes" id="UP000618460">
    <property type="component" value="Unassembled WGS sequence"/>
</dbReference>